<protein>
    <submittedName>
        <fullName evidence="2">Uncharacterized protein</fullName>
    </submittedName>
</protein>
<name>A0A9J6GWT5_HAELO</name>
<gene>
    <name evidence="2" type="ORF">HPB48_006100</name>
</gene>
<dbReference type="OrthoDB" id="8189836at2759"/>
<dbReference type="PANTHER" id="PTHR47272:SF2">
    <property type="entry name" value="PIGGYBAC TRANSPOSABLE ELEMENT-DERIVED PROTEIN 3-LIKE"/>
    <property type="match status" value="1"/>
</dbReference>
<dbReference type="OMA" id="CKMTECK"/>
<evidence type="ECO:0000256" key="1">
    <source>
        <dbReference type="SAM" id="MobiDB-lite"/>
    </source>
</evidence>
<evidence type="ECO:0000313" key="2">
    <source>
        <dbReference type="EMBL" id="KAH9378716.1"/>
    </source>
</evidence>
<dbReference type="VEuPathDB" id="VectorBase:HLOH_050575"/>
<organism evidence="2 3">
    <name type="scientific">Haemaphysalis longicornis</name>
    <name type="common">Bush tick</name>
    <dbReference type="NCBI Taxonomy" id="44386"/>
    <lineage>
        <taxon>Eukaryota</taxon>
        <taxon>Metazoa</taxon>
        <taxon>Ecdysozoa</taxon>
        <taxon>Arthropoda</taxon>
        <taxon>Chelicerata</taxon>
        <taxon>Arachnida</taxon>
        <taxon>Acari</taxon>
        <taxon>Parasitiformes</taxon>
        <taxon>Ixodida</taxon>
        <taxon>Ixodoidea</taxon>
        <taxon>Ixodidae</taxon>
        <taxon>Haemaphysalinae</taxon>
        <taxon>Haemaphysalis</taxon>
    </lineage>
</organism>
<dbReference type="Proteomes" id="UP000821853">
    <property type="component" value="Unassembled WGS sequence"/>
</dbReference>
<reference evidence="2 3" key="1">
    <citation type="journal article" date="2020" name="Cell">
        <title>Large-Scale Comparative Analyses of Tick Genomes Elucidate Their Genetic Diversity and Vector Capacities.</title>
        <authorList>
            <consortium name="Tick Genome and Microbiome Consortium (TIGMIC)"/>
            <person name="Jia N."/>
            <person name="Wang J."/>
            <person name="Shi W."/>
            <person name="Du L."/>
            <person name="Sun Y."/>
            <person name="Zhan W."/>
            <person name="Jiang J.F."/>
            <person name="Wang Q."/>
            <person name="Zhang B."/>
            <person name="Ji P."/>
            <person name="Bell-Sakyi L."/>
            <person name="Cui X.M."/>
            <person name="Yuan T.T."/>
            <person name="Jiang B.G."/>
            <person name="Yang W.F."/>
            <person name="Lam T.T."/>
            <person name="Chang Q.C."/>
            <person name="Ding S.J."/>
            <person name="Wang X.J."/>
            <person name="Zhu J.G."/>
            <person name="Ruan X.D."/>
            <person name="Zhao L."/>
            <person name="Wei J.T."/>
            <person name="Ye R.Z."/>
            <person name="Que T.C."/>
            <person name="Du C.H."/>
            <person name="Zhou Y.H."/>
            <person name="Cheng J.X."/>
            <person name="Dai P.F."/>
            <person name="Guo W.B."/>
            <person name="Han X.H."/>
            <person name="Huang E.J."/>
            <person name="Li L.F."/>
            <person name="Wei W."/>
            <person name="Gao Y.C."/>
            <person name="Liu J.Z."/>
            <person name="Shao H.Z."/>
            <person name="Wang X."/>
            <person name="Wang C.C."/>
            <person name="Yang T.C."/>
            <person name="Huo Q.B."/>
            <person name="Li W."/>
            <person name="Chen H.Y."/>
            <person name="Chen S.E."/>
            <person name="Zhou L.G."/>
            <person name="Ni X.B."/>
            <person name="Tian J.H."/>
            <person name="Sheng Y."/>
            <person name="Liu T."/>
            <person name="Pan Y.S."/>
            <person name="Xia L.Y."/>
            <person name="Li J."/>
            <person name="Zhao F."/>
            <person name="Cao W.C."/>
        </authorList>
    </citation>
    <scope>NUCLEOTIDE SEQUENCE [LARGE SCALE GENOMIC DNA]</scope>
    <source>
        <strain evidence="2">HaeL-2018</strain>
    </source>
</reference>
<feature type="region of interest" description="Disordered" evidence="1">
    <location>
        <begin position="57"/>
        <end position="98"/>
    </location>
</feature>
<dbReference type="AlphaFoldDB" id="A0A9J6GWT5"/>
<comment type="caution">
    <text evidence="2">The sequence shown here is derived from an EMBL/GenBank/DDBJ whole genome shotgun (WGS) entry which is preliminary data.</text>
</comment>
<dbReference type="EMBL" id="JABSTR010000009">
    <property type="protein sequence ID" value="KAH9378716.1"/>
    <property type="molecule type" value="Genomic_DNA"/>
</dbReference>
<sequence length="145" mass="16673">MKTKKWSVKVIFHFTDVALVKSWLNYKEDTKQAGYTKNQVLHLLDFRMQVVEALIRGSQERKRRGRPSADASGHSEHHHRAAVPISGPDVRCDQKGHWPDPQVMTNSPRCRLSGRKAKSQVQCSECKVFLCLKAGKNCFRDFHDK</sequence>
<evidence type="ECO:0000313" key="3">
    <source>
        <dbReference type="Proteomes" id="UP000821853"/>
    </source>
</evidence>
<dbReference type="PANTHER" id="PTHR47272">
    <property type="entry name" value="DDE_TNP_1_7 DOMAIN-CONTAINING PROTEIN"/>
    <property type="match status" value="1"/>
</dbReference>
<keyword evidence="3" id="KW-1185">Reference proteome</keyword>
<accession>A0A9J6GWT5</accession>
<proteinExistence type="predicted"/>